<dbReference type="AlphaFoldDB" id="A0A1H3GRU2"/>
<dbReference type="RefSeq" id="WP_091550850.1">
    <property type="nucleotide sequence ID" value="NZ_FNPH01000001.1"/>
</dbReference>
<dbReference type="Pfam" id="PF13828">
    <property type="entry name" value="DUF4190"/>
    <property type="match status" value="1"/>
</dbReference>
<dbReference type="Proteomes" id="UP000242415">
    <property type="component" value="Unassembled WGS sequence"/>
</dbReference>
<accession>A0A1H3GRU2</accession>
<feature type="transmembrane region" description="Helical" evidence="2">
    <location>
        <begin position="137"/>
        <end position="165"/>
    </location>
</feature>
<feature type="domain" description="DUF4190" evidence="3">
    <location>
        <begin position="82"/>
        <end position="154"/>
    </location>
</feature>
<evidence type="ECO:0000313" key="4">
    <source>
        <dbReference type="EMBL" id="SDY05184.1"/>
    </source>
</evidence>
<organism evidence="4 5">
    <name type="scientific">Micromonospora pattaloongensis</name>
    <dbReference type="NCBI Taxonomy" id="405436"/>
    <lineage>
        <taxon>Bacteria</taxon>
        <taxon>Bacillati</taxon>
        <taxon>Actinomycetota</taxon>
        <taxon>Actinomycetes</taxon>
        <taxon>Micromonosporales</taxon>
        <taxon>Micromonosporaceae</taxon>
        <taxon>Micromonospora</taxon>
    </lineage>
</organism>
<proteinExistence type="predicted"/>
<feature type="compositionally biased region" description="Polar residues" evidence="1">
    <location>
        <begin position="16"/>
        <end position="32"/>
    </location>
</feature>
<evidence type="ECO:0000256" key="1">
    <source>
        <dbReference type="SAM" id="MobiDB-lite"/>
    </source>
</evidence>
<dbReference type="OrthoDB" id="4374883at2"/>
<reference evidence="5" key="1">
    <citation type="submission" date="2016-10" db="EMBL/GenBank/DDBJ databases">
        <authorList>
            <person name="Varghese N."/>
            <person name="Submissions S."/>
        </authorList>
    </citation>
    <scope>NUCLEOTIDE SEQUENCE [LARGE SCALE GENOMIC DNA]</scope>
    <source>
        <strain evidence="5">DSM 45245</strain>
    </source>
</reference>
<dbReference type="EMBL" id="FNPH01000001">
    <property type="protein sequence ID" value="SDY05184.1"/>
    <property type="molecule type" value="Genomic_DNA"/>
</dbReference>
<protein>
    <recommendedName>
        <fullName evidence="3">DUF4190 domain-containing protein</fullName>
    </recommendedName>
</protein>
<sequence>MTQPEQPGPWSAPSGPAQQPTGSQDPTYQMAAQPTTEQPLPGPPPVGQPGHGQFPPAGYAPPAPGYPPYGYPVMAAPPSNGLSIASLVVSIVGIVGLCGYGLGGYLGIAGAVLGHVSRRQIRTRAQLGQPESGDGMALAGIIMGWIATVVAVLATAALVIFFVWLANQEPSGFSEEY</sequence>
<dbReference type="STRING" id="405436.SAMN05444365_101505"/>
<keyword evidence="2" id="KW-0472">Membrane</keyword>
<feature type="region of interest" description="Disordered" evidence="1">
    <location>
        <begin position="1"/>
        <end position="59"/>
    </location>
</feature>
<dbReference type="InterPro" id="IPR025241">
    <property type="entry name" value="DUF4190"/>
</dbReference>
<gene>
    <name evidence="4" type="ORF">SAMN05444365_101505</name>
</gene>
<feature type="transmembrane region" description="Helical" evidence="2">
    <location>
        <begin position="84"/>
        <end position="116"/>
    </location>
</feature>
<evidence type="ECO:0000259" key="3">
    <source>
        <dbReference type="Pfam" id="PF13828"/>
    </source>
</evidence>
<keyword evidence="2" id="KW-0812">Transmembrane</keyword>
<keyword evidence="5" id="KW-1185">Reference proteome</keyword>
<keyword evidence="2" id="KW-1133">Transmembrane helix</keyword>
<evidence type="ECO:0000313" key="5">
    <source>
        <dbReference type="Proteomes" id="UP000242415"/>
    </source>
</evidence>
<evidence type="ECO:0000256" key="2">
    <source>
        <dbReference type="SAM" id="Phobius"/>
    </source>
</evidence>
<name>A0A1H3GRU2_9ACTN</name>